<evidence type="ECO:0000256" key="2">
    <source>
        <dbReference type="RuleBase" id="RU363116"/>
    </source>
</evidence>
<evidence type="ECO:0000256" key="1">
    <source>
        <dbReference type="ARBA" id="ARBA00005350"/>
    </source>
</evidence>
<sequence length="213" mass="24028">MDCLANLDSIVVNQNIDAMEFFTSFSSNRKYSVRSNPKADAILYAVQDNKFADRQIRPNYFFTIKVMTKGMTQVMHVDSPRPDAYFKQPRIEVYAPPGNMIAIVKLHSMACPRTLHVLKNKDSEVEYVINAPGGCCGGGSLYHVVDAKKKEVAQIEKIITGAFKEMYTGADDFKVNFKGLDNRTKTILLGTVFFLDGLFYERSRARKVIGVVY</sequence>
<comment type="cofactor">
    <cofactor evidence="2">
        <name>Ca(2+)</name>
        <dbReference type="ChEBI" id="CHEBI:29108"/>
    </cofactor>
</comment>
<keyword evidence="2" id="KW-0106">Calcium</keyword>
<dbReference type="Pfam" id="PF03803">
    <property type="entry name" value="Scramblase"/>
    <property type="match status" value="1"/>
</dbReference>
<dbReference type="PANTHER" id="PTHR23248:SF9">
    <property type="entry name" value="PHOSPHOLIPID SCRAMBLASE"/>
    <property type="match status" value="1"/>
</dbReference>
<dbReference type="GO" id="GO:0005886">
    <property type="term" value="C:plasma membrane"/>
    <property type="evidence" value="ECO:0007669"/>
    <property type="project" value="TreeGrafter"/>
</dbReference>
<comment type="function">
    <text evidence="2">May mediate accelerated ATP-independent bidirectional transbilayer migration of phospholipids upon binding calcium ions that results in a loss of phospholipid asymmetry in the plasma membrane.</text>
</comment>
<dbReference type="AlphaFoldDB" id="A0AB39ZDL5"/>
<gene>
    <name evidence="4" type="primary">LOC108012649</name>
</gene>
<keyword evidence="2" id="KW-0564">Palmitate</keyword>
<proteinExistence type="inferred from homology"/>
<keyword evidence="3" id="KW-1185">Reference proteome</keyword>
<reference evidence="4" key="1">
    <citation type="submission" date="2025-08" db="UniProtKB">
        <authorList>
            <consortium name="RefSeq"/>
        </authorList>
    </citation>
    <scope>IDENTIFICATION</scope>
</reference>
<accession>A0AB39ZDL5</accession>
<dbReference type="GO" id="GO:0017128">
    <property type="term" value="F:phospholipid scramblase activity"/>
    <property type="evidence" value="ECO:0007669"/>
    <property type="project" value="InterPro"/>
</dbReference>
<dbReference type="RefSeq" id="XP_016933563.3">
    <property type="nucleotide sequence ID" value="XM_017078074.4"/>
</dbReference>
<dbReference type="Proteomes" id="UP001652628">
    <property type="component" value="Chromosome 3"/>
</dbReference>
<comment type="similarity">
    <text evidence="1 2">Belongs to the phospholipid scramblase family.</text>
</comment>
<protein>
    <recommendedName>
        <fullName evidence="2">Phospholipid scramblase</fullName>
    </recommendedName>
</protein>
<evidence type="ECO:0000313" key="4">
    <source>
        <dbReference type="RefSeq" id="XP_016933563.3"/>
    </source>
</evidence>
<organism evidence="3 4">
    <name type="scientific">Drosophila suzukii</name>
    <name type="common">Spotted-wing drosophila fruit fly</name>
    <dbReference type="NCBI Taxonomy" id="28584"/>
    <lineage>
        <taxon>Eukaryota</taxon>
        <taxon>Metazoa</taxon>
        <taxon>Ecdysozoa</taxon>
        <taxon>Arthropoda</taxon>
        <taxon>Hexapoda</taxon>
        <taxon>Insecta</taxon>
        <taxon>Pterygota</taxon>
        <taxon>Neoptera</taxon>
        <taxon>Endopterygota</taxon>
        <taxon>Diptera</taxon>
        <taxon>Brachycera</taxon>
        <taxon>Muscomorpha</taxon>
        <taxon>Ephydroidea</taxon>
        <taxon>Drosophilidae</taxon>
        <taxon>Drosophila</taxon>
        <taxon>Sophophora</taxon>
    </lineage>
</organism>
<keyword evidence="2" id="KW-0449">Lipoprotein</keyword>
<dbReference type="PANTHER" id="PTHR23248">
    <property type="entry name" value="PHOSPHOLIPID SCRAMBLASE-RELATED"/>
    <property type="match status" value="1"/>
</dbReference>
<dbReference type="InterPro" id="IPR005552">
    <property type="entry name" value="Scramblase"/>
</dbReference>
<dbReference type="GeneID" id="108012649"/>
<name>A0AB39ZDL5_DROSZ</name>
<evidence type="ECO:0000313" key="3">
    <source>
        <dbReference type="Proteomes" id="UP001652628"/>
    </source>
</evidence>